<evidence type="ECO:0008006" key="10">
    <source>
        <dbReference type="Google" id="ProtNLM"/>
    </source>
</evidence>
<feature type="chain" id="PRO_5044742944" description="Calcineurin-like phosphoesterase domain-containing protein" evidence="7">
    <location>
        <begin position="25"/>
        <end position="387"/>
    </location>
</feature>
<protein>
    <recommendedName>
        <fullName evidence="10">Calcineurin-like phosphoesterase domain-containing protein</fullName>
    </recommendedName>
</protein>
<keyword evidence="5" id="KW-0464">Manganese</keyword>
<dbReference type="Proteomes" id="UP001552299">
    <property type="component" value="Unassembled WGS sequence"/>
</dbReference>
<evidence type="ECO:0000313" key="9">
    <source>
        <dbReference type="Proteomes" id="UP001552299"/>
    </source>
</evidence>
<proteinExistence type="predicted"/>
<dbReference type="EMBL" id="JANQDX010000016">
    <property type="protein sequence ID" value="KAL0909256.1"/>
    <property type="molecule type" value="Genomic_DNA"/>
</dbReference>
<dbReference type="GO" id="GO:0046872">
    <property type="term" value="F:metal ion binding"/>
    <property type="evidence" value="ECO:0007669"/>
    <property type="project" value="UniProtKB-KW"/>
</dbReference>
<reference evidence="8 9" key="1">
    <citation type="journal article" date="2024" name="Plant Biotechnol. J.">
        <title>Dendrobium thyrsiflorum genome and its molecular insights into genes involved in important horticultural traits.</title>
        <authorList>
            <person name="Chen B."/>
            <person name="Wang J.Y."/>
            <person name="Zheng P.J."/>
            <person name="Li K.L."/>
            <person name="Liang Y.M."/>
            <person name="Chen X.F."/>
            <person name="Zhang C."/>
            <person name="Zhao X."/>
            <person name="He X."/>
            <person name="Zhang G.Q."/>
            <person name="Liu Z.J."/>
            <person name="Xu Q."/>
        </authorList>
    </citation>
    <scope>NUCLEOTIDE SEQUENCE [LARGE SCALE GENOMIC DNA]</scope>
    <source>
        <strain evidence="8">GZMU011</strain>
    </source>
</reference>
<dbReference type="InterPro" id="IPR033308">
    <property type="entry name" value="PGAP5/Cdc1/Ted1"/>
</dbReference>
<keyword evidence="2" id="KW-0479">Metal-binding</keyword>
<organism evidence="8 9">
    <name type="scientific">Dendrobium thyrsiflorum</name>
    <name type="common">Pinecone-like raceme dendrobium</name>
    <name type="synonym">Orchid</name>
    <dbReference type="NCBI Taxonomy" id="117978"/>
    <lineage>
        <taxon>Eukaryota</taxon>
        <taxon>Viridiplantae</taxon>
        <taxon>Streptophyta</taxon>
        <taxon>Embryophyta</taxon>
        <taxon>Tracheophyta</taxon>
        <taxon>Spermatophyta</taxon>
        <taxon>Magnoliopsida</taxon>
        <taxon>Liliopsida</taxon>
        <taxon>Asparagales</taxon>
        <taxon>Orchidaceae</taxon>
        <taxon>Epidendroideae</taxon>
        <taxon>Malaxideae</taxon>
        <taxon>Dendrobiinae</taxon>
        <taxon>Dendrobium</taxon>
    </lineage>
</organism>
<dbReference type="InterPro" id="IPR029052">
    <property type="entry name" value="Metallo-depent_PP-like"/>
</dbReference>
<evidence type="ECO:0000256" key="3">
    <source>
        <dbReference type="ARBA" id="ARBA00022801"/>
    </source>
</evidence>
<keyword evidence="7" id="KW-0732">Signal</keyword>
<evidence type="ECO:0000256" key="4">
    <source>
        <dbReference type="ARBA" id="ARBA00023136"/>
    </source>
</evidence>
<dbReference type="PANTHER" id="PTHR13315:SF0">
    <property type="entry name" value="METALLOPHOSPHOESTERASE 1"/>
    <property type="match status" value="1"/>
</dbReference>
<dbReference type="AlphaFoldDB" id="A0ABD0U9V6"/>
<keyword evidence="4 6" id="KW-0472">Membrane</keyword>
<keyword evidence="6" id="KW-0812">Transmembrane</keyword>
<evidence type="ECO:0000256" key="7">
    <source>
        <dbReference type="SAM" id="SignalP"/>
    </source>
</evidence>
<dbReference type="SUPFAM" id="SSF56300">
    <property type="entry name" value="Metallo-dependent phosphatases"/>
    <property type="match status" value="1"/>
</dbReference>
<evidence type="ECO:0000256" key="1">
    <source>
        <dbReference type="ARBA" id="ARBA00001936"/>
    </source>
</evidence>
<accession>A0ABD0U9V6</accession>
<dbReference type="PANTHER" id="PTHR13315">
    <property type="entry name" value="METALLO PHOSPHOESTERASE RELATED"/>
    <property type="match status" value="1"/>
</dbReference>
<keyword evidence="6" id="KW-1133">Transmembrane helix</keyword>
<sequence>MADWRLVLPLLLIAAFLIFEDLITVPSCVISDGGGAVGPTKLKAMIVADLLLKGPDAGYADAMFRNIFISRFFRKSYEKLEPDMLVILGDIAAKRLELGKGDWSVVLQQLKRVIGPFDGVPLVVGLGERDVGECSELDEEFVAKIANNLPGLDRTGSASFRFENVSFFLINDVALLCNENALRFGVEKLIESESFDLRAQSKDSLLEAAVSDEINILSDGFPTLKSYPPSGSGPVLLLHFPLSRAAENNNERNNTLNENLQKFEHNGTVHADSDTVDAVSPQLMRTLPLNETEYILQSLRPRMVFSAHRQHLDIYNHSDGTREVIVPAMTWALGGRPGFVFASFGETNTRVSHCSLAREIHVVMAYLSILVLLPLATVISRGVGADS</sequence>
<name>A0ABD0U9V6_DENTH</name>
<keyword evidence="9" id="KW-1185">Reference proteome</keyword>
<keyword evidence="3" id="KW-0378">Hydrolase</keyword>
<evidence type="ECO:0000313" key="8">
    <source>
        <dbReference type="EMBL" id="KAL0909256.1"/>
    </source>
</evidence>
<comment type="cofactor">
    <cofactor evidence="1">
        <name>Mn(2+)</name>
        <dbReference type="ChEBI" id="CHEBI:29035"/>
    </cofactor>
</comment>
<evidence type="ECO:0000256" key="2">
    <source>
        <dbReference type="ARBA" id="ARBA00022723"/>
    </source>
</evidence>
<evidence type="ECO:0000256" key="5">
    <source>
        <dbReference type="ARBA" id="ARBA00023211"/>
    </source>
</evidence>
<dbReference type="GO" id="GO:0016787">
    <property type="term" value="F:hydrolase activity"/>
    <property type="evidence" value="ECO:0007669"/>
    <property type="project" value="UniProtKB-KW"/>
</dbReference>
<feature type="signal peptide" evidence="7">
    <location>
        <begin position="1"/>
        <end position="24"/>
    </location>
</feature>
<evidence type="ECO:0000256" key="6">
    <source>
        <dbReference type="SAM" id="Phobius"/>
    </source>
</evidence>
<gene>
    <name evidence="8" type="ORF">M5K25_020105</name>
</gene>
<comment type="caution">
    <text evidence="8">The sequence shown here is derived from an EMBL/GenBank/DDBJ whole genome shotgun (WGS) entry which is preliminary data.</text>
</comment>
<feature type="transmembrane region" description="Helical" evidence="6">
    <location>
        <begin position="360"/>
        <end position="379"/>
    </location>
</feature>